<organism evidence="2 3">
    <name type="scientific">Sanguibacter antarcticus</name>
    <dbReference type="NCBI Taxonomy" id="372484"/>
    <lineage>
        <taxon>Bacteria</taxon>
        <taxon>Bacillati</taxon>
        <taxon>Actinomycetota</taxon>
        <taxon>Actinomycetes</taxon>
        <taxon>Micrococcales</taxon>
        <taxon>Sanguibacteraceae</taxon>
        <taxon>Sanguibacter</taxon>
    </lineage>
</organism>
<evidence type="ECO:0000313" key="3">
    <source>
        <dbReference type="Proteomes" id="UP000225548"/>
    </source>
</evidence>
<evidence type="ECO:0000256" key="1">
    <source>
        <dbReference type="SAM" id="SignalP"/>
    </source>
</evidence>
<dbReference type="Gene3D" id="2.60.40.3440">
    <property type="match status" value="7"/>
</dbReference>
<gene>
    <name evidence="2" type="ORF">ATL42_2386</name>
</gene>
<comment type="caution">
    <text evidence="2">The sequence shown here is derived from an EMBL/GenBank/DDBJ whole genome shotgun (WGS) entry which is preliminary data.</text>
</comment>
<dbReference type="EMBL" id="PDJG01000001">
    <property type="protein sequence ID" value="PFG34476.1"/>
    <property type="molecule type" value="Genomic_DNA"/>
</dbReference>
<sequence length="841" mass="88974">MRATTFTTTGLRALLAVALGLAPVLVLAGPASASDYGEGPQPPWSVGDMYVTDQDVQLDSRRTGHTLLDNDSKYGAVYDTVVSEPTHGTVELVEDGSTNGHIVYTPDLGFNGVDTFTYSTFSTDDWYHERPSGPSTVTVLVRPAERALVTAPDRYTATAGEDLVVAAPGYLANDSSPDSLPLSQSWISPVTVGTVVQPADGSFVYTPPAGFTGAASFTYAVTDGVAHSAPQTVTIEVVDSTPVAVDDAYELDEDTPLVASSVLTNDFGPAGRPDEASTVTDPEHGTLAFAPDGTFTYTPDLDFAGTDSFTYVAKDGSAESEPATVTLTVASVEDFLPVAVDDAYTTDQDLQLDARNVARGLFDNDDLDAVGTATIVDSTTHGTVSLSPQGRFDYYPEPGFHGTDSFTYTVTTSSVSNVATVTLTVRPADRALIATPDSYETPAGVALTVDAPGLLANDVSPDGLPLQSILYHYNTGYYSTGGRLSVASDGSFVYTPAPGYQGADRFTYVVYDGLGYTDEVTVSIRVVGEGPAARDDSYGVTEDDVYTSSWSVLANDDSPAGKPLTATKLTDTEHGTVTMGSDGVFVYTPDKDFNGPDSFTYEASDGTIVSAPATVRISVRAVDELPEFDPLVVQLETVENTPLSGKVTAINVDNLPLQYGVYFFGYLKERDTVPGGSVTVSSSGSYVFTPADEFVGLAQIKISACTRLFQCATQRLDITVTAAPRAPVMADQTVQTFWGRSVTGALDVTDVDSPTLALAVTTAPQRGTVVLDTQAQTFVYTPAWWSTADDAFVVEACDPGGLCGSATVTVDLRRSWWMTPPRVSALSSLFGWLDRFVVMGR</sequence>
<evidence type="ECO:0000313" key="2">
    <source>
        <dbReference type="EMBL" id="PFG34476.1"/>
    </source>
</evidence>
<dbReference type="Proteomes" id="UP000225548">
    <property type="component" value="Unassembled WGS sequence"/>
</dbReference>
<dbReference type="NCBIfam" id="NF012211">
    <property type="entry name" value="tand_rpt_95"/>
    <property type="match status" value="5"/>
</dbReference>
<keyword evidence="3" id="KW-1185">Reference proteome</keyword>
<protein>
    <recommendedName>
        <fullName evidence="4">Tandem-95 repeat protein</fullName>
    </recommendedName>
</protein>
<proteinExistence type="predicted"/>
<keyword evidence="1" id="KW-0732">Signal</keyword>
<feature type="chain" id="PRO_5012518416" description="Tandem-95 repeat protein" evidence="1">
    <location>
        <begin position="34"/>
        <end position="841"/>
    </location>
</feature>
<accession>A0A2A9E758</accession>
<feature type="signal peptide" evidence="1">
    <location>
        <begin position="1"/>
        <end position="33"/>
    </location>
</feature>
<name>A0A2A9E758_9MICO</name>
<dbReference type="AlphaFoldDB" id="A0A2A9E758"/>
<evidence type="ECO:0008006" key="4">
    <source>
        <dbReference type="Google" id="ProtNLM"/>
    </source>
</evidence>
<dbReference type="Pfam" id="PF17963">
    <property type="entry name" value="Big_9"/>
    <property type="match status" value="7"/>
</dbReference>
<reference evidence="2 3" key="1">
    <citation type="submission" date="2017-10" db="EMBL/GenBank/DDBJ databases">
        <title>Sequencing the genomes of 1000 actinobacteria strains.</title>
        <authorList>
            <person name="Klenk H.-P."/>
        </authorList>
    </citation>
    <scope>NUCLEOTIDE SEQUENCE [LARGE SCALE GENOMIC DNA]</scope>
    <source>
        <strain evidence="2 3">DSM 18966</strain>
    </source>
</reference>